<evidence type="ECO:0000256" key="4">
    <source>
        <dbReference type="HAMAP-Rule" id="MF_00080"/>
    </source>
</evidence>
<dbReference type="eggNOG" id="COG0290">
    <property type="taxonomic scope" value="Bacteria"/>
</dbReference>
<evidence type="ECO:0000313" key="10">
    <source>
        <dbReference type="Proteomes" id="UP000000272"/>
    </source>
</evidence>
<keyword evidence="4" id="KW-0963">Cytoplasm</keyword>
<comment type="subcellular location">
    <subcellularLocation>
        <location evidence="4 6">Cytoplasm</location>
    </subcellularLocation>
</comment>
<evidence type="ECO:0000256" key="1">
    <source>
        <dbReference type="ARBA" id="ARBA00005439"/>
    </source>
</evidence>
<gene>
    <name evidence="4" type="primary">infC</name>
    <name evidence="9" type="ordered locus">Toce_1404</name>
</gene>
<dbReference type="GO" id="GO:0005829">
    <property type="term" value="C:cytosol"/>
    <property type="evidence" value="ECO:0007669"/>
    <property type="project" value="TreeGrafter"/>
</dbReference>
<dbReference type="Pfam" id="PF00707">
    <property type="entry name" value="IF3_C"/>
    <property type="match status" value="1"/>
</dbReference>
<keyword evidence="3 4" id="KW-0648">Protein biosynthesis</keyword>
<evidence type="ECO:0000259" key="8">
    <source>
        <dbReference type="Pfam" id="PF05198"/>
    </source>
</evidence>
<dbReference type="STRING" id="555079.Toce_1404"/>
<keyword evidence="10" id="KW-1185">Reference proteome</keyword>
<accession>D9RXT5</accession>
<dbReference type="InterPro" id="IPR036787">
    <property type="entry name" value="T_IF-3_N_sf"/>
</dbReference>
<dbReference type="InterPro" id="IPR036788">
    <property type="entry name" value="T_IF-3_C_sf"/>
</dbReference>
<dbReference type="InterPro" id="IPR019815">
    <property type="entry name" value="Translation_initiation_fac_3_C"/>
</dbReference>
<dbReference type="InterPro" id="IPR019814">
    <property type="entry name" value="Translation_initiation_fac_3_N"/>
</dbReference>
<proteinExistence type="inferred from homology"/>
<feature type="domain" description="Translation initiation factor 3 C-terminal" evidence="7">
    <location>
        <begin position="101"/>
        <end position="186"/>
    </location>
</feature>
<keyword evidence="2 4" id="KW-0396">Initiation factor</keyword>
<name>D9RXT5_THEOJ</name>
<dbReference type="Gene3D" id="3.10.20.80">
    <property type="entry name" value="Translation initiation factor 3 (IF-3), N-terminal domain"/>
    <property type="match status" value="1"/>
</dbReference>
<dbReference type="PANTHER" id="PTHR10938">
    <property type="entry name" value="TRANSLATION INITIATION FACTOR IF-3"/>
    <property type="match status" value="1"/>
</dbReference>
<reference evidence="9 10" key="1">
    <citation type="journal article" date="2010" name="Stand. Genomic Sci.">
        <title>Complete genome sequence of Thermosediminibacter oceani type strain (JW/IW-1228P).</title>
        <authorList>
            <person name="Pitluck S."/>
            <person name="Yasawong M."/>
            <person name="Munk C."/>
            <person name="Nolan M."/>
            <person name="Lapidus A."/>
            <person name="Lucas S."/>
            <person name="Glavina Del Rio T."/>
            <person name="Tice H."/>
            <person name="Cheng J.F."/>
            <person name="Bruce D."/>
            <person name="Detter C."/>
            <person name="Tapia R."/>
            <person name="Han C."/>
            <person name="Goodwin L."/>
            <person name="Liolios K."/>
            <person name="Ivanova N."/>
            <person name="Mavromatis K."/>
            <person name="Mikhailova N."/>
            <person name="Pati A."/>
            <person name="Chen A."/>
            <person name="Palaniappan K."/>
            <person name="Land M."/>
            <person name="Hauser L."/>
            <person name="Chang Y.J."/>
            <person name="Jeffries C.D."/>
            <person name="Rohde M."/>
            <person name="Spring S."/>
            <person name="Sikorski J."/>
            <person name="Goker M."/>
            <person name="Woyke T."/>
            <person name="Bristow J."/>
            <person name="Eisen J.A."/>
            <person name="Markowitz V."/>
            <person name="Hugenholtz P."/>
            <person name="Kyrpides N.C."/>
            <person name="Klenk H.P."/>
        </authorList>
    </citation>
    <scope>NUCLEOTIDE SEQUENCE [LARGE SCALE GENOMIC DNA]</scope>
    <source>
        <strain evidence="10">ATCC BAA-1034 / DSM 16646 / JW/IW-1228P</strain>
    </source>
</reference>
<dbReference type="EMBL" id="CP002131">
    <property type="protein sequence ID" value="ADL08159.1"/>
    <property type="molecule type" value="Genomic_DNA"/>
</dbReference>
<feature type="domain" description="Translation initiation factor 3 N-terminal" evidence="8">
    <location>
        <begin position="25"/>
        <end position="94"/>
    </location>
</feature>
<dbReference type="SUPFAM" id="SSF54364">
    <property type="entry name" value="Translation initiation factor IF3, N-terminal domain"/>
    <property type="match status" value="1"/>
</dbReference>
<organism evidence="9 10">
    <name type="scientific">Thermosediminibacter oceani (strain ATCC BAA-1034 / DSM 16646 / JW/IW-1228P)</name>
    <dbReference type="NCBI Taxonomy" id="555079"/>
    <lineage>
        <taxon>Bacteria</taxon>
        <taxon>Bacillati</taxon>
        <taxon>Bacillota</taxon>
        <taxon>Clostridia</taxon>
        <taxon>Thermosediminibacterales</taxon>
        <taxon>Thermosediminibacteraceae</taxon>
        <taxon>Thermosediminibacter</taxon>
    </lineage>
</organism>
<comment type="subunit">
    <text evidence="4 6">Monomer.</text>
</comment>
<evidence type="ECO:0000313" key="9">
    <source>
        <dbReference type="EMBL" id="ADL08159.1"/>
    </source>
</evidence>
<dbReference type="FunFam" id="3.10.20.80:FF:000001">
    <property type="entry name" value="Translation initiation factor IF-3"/>
    <property type="match status" value="1"/>
</dbReference>
<dbReference type="HOGENOM" id="CLU_054919_3_2_9"/>
<dbReference type="SUPFAM" id="SSF55200">
    <property type="entry name" value="Translation initiation factor IF3, C-terminal domain"/>
    <property type="match status" value="1"/>
</dbReference>
<evidence type="ECO:0000256" key="3">
    <source>
        <dbReference type="ARBA" id="ARBA00022917"/>
    </source>
</evidence>
<evidence type="ECO:0000256" key="6">
    <source>
        <dbReference type="RuleBase" id="RU000646"/>
    </source>
</evidence>
<dbReference type="GO" id="GO:0032790">
    <property type="term" value="P:ribosome disassembly"/>
    <property type="evidence" value="ECO:0007669"/>
    <property type="project" value="TreeGrafter"/>
</dbReference>
<evidence type="ECO:0000259" key="7">
    <source>
        <dbReference type="Pfam" id="PF00707"/>
    </source>
</evidence>
<dbReference type="Gene3D" id="3.30.110.10">
    <property type="entry name" value="Translation initiation factor 3 (IF-3), C-terminal domain"/>
    <property type="match status" value="1"/>
</dbReference>
<protein>
    <recommendedName>
        <fullName evidence="4 5">Translation initiation factor IF-3</fullName>
    </recommendedName>
</protein>
<dbReference type="GO" id="GO:0016020">
    <property type="term" value="C:membrane"/>
    <property type="evidence" value="ECO:0007669"/>
    <property type="project" value="TreeGrafter"/>
</dbReference>
<dbReference type="PROSITE" id="PS00938">
    <property type="entry name" value="IF3"/>
    <property type="match status" value="1"/>
</dbReference>
<evidence type="ECO:0000256" key="2">
    <source>
        <dbReference type="ARBA" id="ARBA00022540"/>
    </source>
</evidence>
<dbReference type="KEGG" id="toc:Toce_1404"/>
<dbReference type="Pfam" id="PF05198">
    <property type="entry name" value="IF3_N"/>
    <property type="match status" value="1"/>
</dbReference>
<comment type="similarity">
    <text evidence="1 4 6">Belongs to the IF-3 family.</text>
</comment>
<dbReference type="GO" id="GO:0043022">
    <property type="term" value="F:ribosome binding"/>
    <property type="evidence" value="ECO:0007669"/>
    <property type="project" value="UniProtKB-ARBA"/>
</dbReference>
<dbReference type="AlphaFoldDB" id="D9RXT5"/>
<dbReference type="FunFam" id="3.30.110.10:FF:000001">
    <property type="entry name" value="Translation initiation factor IF-3"/>
    <property type="match status" value="1"/>
</dbReference>
<dbReference type="InterPro" id="IPR001288">
    <property type="entry name" value="Translation_initiation_fac_3"/>
</dbReference>
<dbReference type="HAMAP" id="MF_00080">
    <property type="entry name" value="IF_3"/>
    <property type="match status" value="1"/>
</dbReference>
<dbReference type="InterPro" id="IPR019813">
    <property type="entry name" value="Translation_initiation_fac3_CS"/>
</dbReference>
<dbReference type="PANTHER" id="PTHR10938:SF0">
    <property type="entry name" value="TRANSLATION INITIATION FACTOR IF-3, MITOCHONDRIAL"/>
    <property type="match status" value="1"/>
</dbReference>
<comment type="function">
    <text evidence="4 6">IF-3 binds to the 30S ribosomal subunit and shifts the equilibrium between 70S ribosomes and their 50S and 30S subunits in favor of the free subunits, thus enhancing the availability of 30S subunits on which protein synthesis initiation begins.</text>
</comment>
<dbReference type="GO" id="GO:0003743">
    <property type="term" value="F:translation initiation factor activity"/>
    <property type="evidence" value="ECO:0007669"/>
    <property type="project" value="UniProtKB-UniRule"/>
</dbReference>
<sequence>MDSSCPFIYLSLEVNSITKEKELEVNYEIKAREVRVIDVDGKQLGIMPLKEALKIAQERQLDLVKVAPQAKPPVCKIMDYGKYKYEQSKREKEARKNQKVISIKEIRMSPNIEEHDFQVRVKNALRFLDDGNKVKVTIRFRGREITHTQLGEEVLKRLADSVKEKGIVEKPPVIEGRNMVMILSPKQNTSKE</sequence>
<evidence type="ECO:0000256" key="5">
    <source>
        <dbReference type="NCBIfam" id="TIGR00168"/>
    </source>
</evidence>
<dbReference type="Proteomes" id="UP000000272">
    <property type="component" value="Chromosome"/>
</dbReference>
<dbReference type="NCBIfam" id="TIGR00168">
    <property type="entry name" value="infC"/>
    <property type="match status" value="1"/>
</dbReference>